<evidence type="ECO:0000313" key="5">
    <source>
        <dbReference type="EMBL" id="CAD2169953.1"/>
    </source>
</evidence>
<dbReference type="GO" id="GO:0008270">
    <property type="term" value="F:zinc ion binding"/>
    <property type="evidence" value="ECO:0007669"/>
    <property type="project" value="UniProtKB-KW"/>
</dbReference>
<sequence>MASFVKSAKGGDKLIYEGFIYVKCGNGKDGKRYWRCETWRSGKCSGFAVTNANNSVNITQLHNHGPSPNRVELVKIKDNINQAAISSTLTPRAVVNSQLAGISDQAKANLPKLKNLEKAVGRTTNSAESWHNAFASIFHRHSPNPYKLIRALLDEQVRADAIATRILSGETIPLFSRIEYRRANERLLNVLRGDGGVRNPIEFLTACSHYIHF</sequence>
<evidence type="ECO:0000256" key="2">
    <source>
        <dbReference type="ARBA" id="ARBA00022771"/>
    </source>
</evidence>
<organism evidence="5 6">
    <name type="scientific">Meloidogyne enterolobii</name>
    <name type="common">Root-knot nematode worm</name>
    <name type="synonym">Meloidogyne mayaguensis</name>
    <dbReference type="NCBI Taxonomy" id="390850"/>
    <lineage>
        <taxon>Eukaryota</taxon>
        <taxon>Metazoa</taxon>
        <taxon>Ecdysozoa</taxon>
        <taxon>Nematoda</taxon>
        <taxon>Chromadorea</taxon>
        <taxon>Rhabditida</taxon>
        <taxon>Tylenchina</taxon>
        <taxon>Tylenchomorpha</taxon>
        <taxon>Tylenchoidea</taxon>
        <taxon>Meloidogynidae</taxon>
        <taxon>Meloidogyninae</taxon>
        <taxon>Meloidogyne</taxon>
    </lineage>
</organism>
<dbReference type="AlphaFoldDB" id="A0A6V7V4T6"/>
<proteinExistence type="predicted"/>
<comment type="caution">
    <text evidence="5">The sequence shown here is derived from an EMBL/GenBank/DDBJ whole genome shotgun (WGS) entry which is preliminary data.</text>
</comment>
<dbReference type="Gene3D" id="2.20.25.240">
    <property type="match status" value="1"/>
</dbReference>
<name>A0A6V7V4T6_MELEN</name>
<dbReference type="InterPro" id="IPR007588">
    <property type="entry name" value="Znf_FLYWCH"/>
</dbReference>
<accession>A0A6V7V4T6</accession>
<keyword evidence="3" id="KW-0862">Zinc</keyword>
<keyword evidence="1" id="KW-0479">Metal-binding</keyword>
<evidence type="ECO:0000256" key="1">
    <source>
        <dbReference type="ARBA" id="ARBA00022723"/>
    </source>
</evidence>
<dbReference type="Proteomes" id="UP000580250">
    <property type="component" value="Unassembled WGS sequence"/>
</dbReference>
<reference evidence="5 6" key="1">
    <citation type="submission" date="2020-08" db="EMBL/GenBank/DDBJ databases">
        <authorList>
            <person name="Koutsovoulos G."/>
            <person name="Danchin GJ E."/>
        </authorList>
    </citation>
    <scope>NUCLEOTIDE SEQUENCE [LARGE SCALE GENOMIC DNA]</scope>
</reference>
<evidence type="ECO:0000259" key="4">
    <source>
        <dbReference type="Pfam" id="PF04500"/>
    </source>
</evidence>
<dbReference type="OrthoDB" id="93990at2759"/>
<dbReference type="EMBL" id="CAJEWN010000160">
    <property type="protein sequence ID" value="CAD2169953.1"/>
    <property type="molecule type" value="Genomic_DNA"/>
</dbReference>
<gene>
    <name evidence="5" type="ORF">MENT_LOCUS21322</name>
</gene>
<keyword evidence="2" id="KW-0863">Zinc-finger</keyword>
<dbReference type="Pfam" id="PF04500">
    <property type="entry name" value="FLYWCH"/>
    <property type="match status" value="1"/>
</dbReference>
<evidence type="ECO:0000256" key="3">
    <source>
        <dbReference type="ARBA" id="ARBA00022833"/>
    </source>
</evidence>
<evidence type="ECO:0000313" key="6">
    <source>
        <dbReference type="Proteomes" id="UP000580250"/>
    </source>
</evidence>
<protein>
    <recommendedName>
        <fullName evidence="4">FLYWCH-type domain-containing protein</fullName>
    </recommendedName>
</protein>
<feature type="domain" description="FLYWCH-type" evidence="4">
    <location>
        <begin position="4"/>
        <end position="64"/>
    </location>
</feature>